<proteinExistence type="inferred from homology"/>
<name>A0A080MKR8_9PROT</name>
<evidence type="ECO:0000259" key="6">
    <source>
        <dbReference type="PROSITE" id="PS50056"/>
    </source>
</evidence>
<dbReference type="Proteomes" id="UP000021315">
    <property type="component" value="Unassembled WGS sequence"/>
</dbReference>
<dbReference type="EMBL" id="JDST02000011">
    <property type="protein sequence ID" value="KFB78059.1"/>
    <property type="molecule type" value="Genomic_DNA"/>
</dbReference>
<evidence type="ECO:0000313" key="8">
    <source>
        <dbReference type="EMBL" id="KFB78059.1"/>
    </source>
</evidence>
<dbReference type="PROSITE" id="PS50056">
    <property type="entry name" value="TYR_PHOSPHATASE_2"/>
    <property type="match status" value="1"/>
</dbReference>
<dbReference type="Pfam" id="PF22784">
    <property type="entry name" value="PTP-SAK"/>
    <property type="match status" value="1"/>
</dbReference>
<dbReference type="SUPFAM" id="SSF51316">
    <property type="entry name" value="Mss4-like"/>
    <property type="match status" value="1"/>
</dbReference>
<dbReference type="PROSITE" id="PS51891">
    <property type="entry name" value="CENP_V_GFA"/>
    <property type="match status" value="1"/>
</dbReference>
<evidence type="ECO:0008006" key="10">
    <source>
        <dbReference type="Google" id="ProtNLM"/>
    </source>
</evidence>
<dbReference type="InterPro" id="IPR011057">
    <property type="entry name" value="Mss4-like_sf"/>
</dbReference>
<dbReference type="RefSeq" id="WP_337958732.1">
    <property type="nucleotide sequence ID" value="NZ_JDST02000011.1"/>
</dbReference>
<dbReference type="Pfam" id="PF04828">
    <property type="entry name" value="GFA"/>
    <property type="match status" value="1"/>
</dbReference>
<comment type="caution">
    <text evidence="8">The sequence shown here is derived from an EMBL/GenBank/DDBJ whole genome shotgun (WGS) entry which is preliminary data.</text>
</comment>
<keyword evidence="2" id="KW-0479">Metal-binding</keyword>
<dbReference type="PANTHER" id="PTHR33337">
    <property type="entry name" value="GFA DOMAIN-CONTAINING PROTEIN"/>
    <property type="match status" value="1"/>
</dbReference>
<dbReference type="PROSITE" id="PS00383">
    <property type="entry name" value="TYR_PHOSPHATASE_1"/>
    <property type="match status" value="1"/>
</dbReference>
<dbReference type="SUPFAM" id="SSF52799">
    <property type="entry name" value="(Phosphotyrosine protein) phosphatases II"/>
    <property type="match status" value="1"/>
</dbReference>
<keyword evidence="5" id="KW-0456">Lyase</keyword>
<comment type="similarity">
    <text evidence="1">Belongs to the Gfa family.</text>
</comment>
<keyword evidence="3" id="KW-0378">Hydrolase</keyword>
<evidence type="ECO:0000256" key="2">
    <source>
        <dbReference type="ARBA" id="ARBA00022723"/>
    </source>
</evidence>
<keyword evidence="4" id="KW-0862">Zinc</keyword>
<reference evidence="8" key="1">
    <citation type="submission" date="2014-02" db="EMBL/GenBank/DDBJ databases">
        <title>Expanding our view of genomic diversity in Candidatus Accumulibacter clades.</title>
        <authorList>
            <person name="Skennerton C.T."/>
            <person name="Barr J.J."/>
            <person name="Slater F.R."/>
            <person name="Bond P.L."/>
            <person name="Tyson G.W."/>
        </authorList>
    </citation>
    <scope>NUCLEOTIDE SEQUENCE [LARGE SCALE GENOMIC DNA]</scope>
</reference>
<dbReference type="STRING" id="1453999.AW06_000638"/>
<dbReference type="GO" id="GO:0016791">
    <property type="term" value="F:phosphatase activity"/>
    <property type="evidence" value="ECO:0007669"/>
    <property type="project" value="UniProtKB-ARBA"/>
</dbReference>
<dbReference type="InterPro" id="IPR000387">
    <property type="entry name" value="Tyr_Pase_dom"/>
</dbReference>
<gene>
    <name evidence="8" type="ORF">AW06_000638</name>
</gene>
<evidence type="ECO:0000256" key="3">
    <source>
        <dbReference type="ARBA" id="ARBA00022801"/>
    </source>
</evidence>
<dbReference type="InterPro" id="IPR016130">
    <property type="entry name" value="Tyr_Pase_AS"/>
</dbReference>
<dbReference type="PANTHER" id="PTHR33337:SF40">
    <property type="entry name" value="CENP-V_GFA DOMAIN-CONTAINING PROTEIN-RELATED"/>
    <property type="match status" value="1"/>
</dbReference>
<keyword evidence="9" id="KW-1185">Reference proteome</keyword>
<evidence type="ECO:0000259" key="7">
    <source>
        <dbReference type="PROSITE" id="PS51891"/>
    </source>
</evidence>
<dbReference type="GO" id="GO:0046872">
    <property type="term" value="F:metal ion binding"/>
    <property type="evidence" value="ECO:0007669"/>
    <property type="project" value="UniProtKB-KW"/>
</dbReference>
<dbReference type="Gene3D" id="3.90.190.10">
    <property type="entry name" value="Protein tyrosine phosphatase superfamily"/>
    <property type="match status" value="1"/>
</dbReference>
<evidence type="ECO:0000256" key="5">
    <source>
        <dbReference type="ARBA" id="ARBA00023239"/>
    </source>
</evidence>
<evidence type="ECO:0000256" key="4">
    <source>
        <dbReference type="ARBA" id="ARBA00022833"/>
    </source>
</evidence>
<sequence length="345" mass="37825">MLPDIYWISRVRPARLAMMPRPRSGDWLADEVAGWSLVDIGTVVSLLEPKEVRELGLSDERALCQEKGIEFLSFALPDRGTPKSVRETAAFVEGLLSRLRGGTAVAIHCRAGIGRSGLICGCVLLGLGVPPVEVFPALTQARGVPVPDTPGQAAWLDAYFRERSHAPTRSTGPPASFSCEFPPRFALRRPVTFNVKHRNHPMRGHCLCGQVEFEIDREHLRLYQCHCSLCRRQGGSLSNAATIIPNGKFRWLRGAELISSWQKESGFRSDFCSTCGSPVPNPLRNLPYFWVPAGLLESNGGLEVVAHLCVASKASWDSTPLHGACYDELPNLSEFIALLQAPDAS</sequence>
<dbReference type="AlphaFoldDB" id="A0A080MKR8"/>
<dbReference type="GO" id="GO:0016846">
    <property type="term" value="F:carbon-sulfur lyase activity"/>
    <property type="evidence" value="ECO:0007669"/>
    <property type="project" value="InterPro"/>
</dbReference>
<protein>
    <recommendedName>
        <fullName evidence="10">Tyrosine specific protein phosphatases domain-containing protein</fullName>
    </recommendedName>
</protein>
<evidence type="ECO:0000313" key="9">
    <source>
        <dbReference type="Proteomes" id="UP000021315"/>
    </source>
</evidence>
<dbReference type="Gene3D" id="3.90.1590.10">
    <property type="entry name" value="glutathione-dependent formaldehyde- activating enzyme (gfa)"/>
    <property type="match status" value="1"/>
</dbReference>
<dbReference type="InterPro" id="IPR006913">
    <property type="entry name" value="CENP-V/GFA"/>
</dbReference>
<feature type="domain" description="Tyrosine specific protein phosphatases" evidence="6">
    <location>
        <begin position="86"/>
        <end position="142"/>
    </location>
</feature>
<feature type="domain" description="CENP-V/GFA" evidence="7">
    <location>
        <begin position="202"/>
        <end position="317"/>
    </location>
</feature>
<dbReference type="InterPro" id="IPR057023">
    <property type="entry name" value="PTP-SAK"/>
</dbReference>
<organism evidence="8 9">
    <name type="scientific">Candidatus Accumulibacter cognatus</name>
    <dbReference type="NCBI Taxonomy" id="2954383"/>
    <lineage>
        <taxon>Bacteria</taxon>
        <taxon>Pseudomonadati</taxon>
        <taxon>Pseudomonadota</taxon>
        <taxon>Betaproteobacteria</taxon>
        <taxon>Candidatus Accumulibacter</taxon>
    </lineage>
</organism>
<accession>A0A080MKR8</accession>
<evidence type="ECO:0000256" key="1">
    <source>
        <dbReference type="ARBA" id="ARBA00005495"/>
    </source>
</evidence>
<dbReference type="InterPro" id="IPR029021">
    <property type="entry name" value="Prot-tyrosine_phosphatase-like"/>
</dbReference>